<dbReference type="InterPro" id="IPR029062">
    <property type="entry name" value="Class_I_gatase-like"/>
</dbReference>
<dbReference type="PROSITE" id="PS51273">
    <property type="entry name" value="GATASE_TYPE_1"/>
    <property type="match status" value="1"/>
</dbReference>
<dbReference type="GO" id="GO:0003922">
    <property type="term" value="F:GMP synthase (glutamine-hydrolyzing) activity"/>
    <property type="evidence" value="ECO:0007669"/>
    <property type="project" value="UniProtKB-EC"/>
</dbReference>
<dbReference type="Pfam" id="PF00117">
    <property type="entry name" value="GATase"/>
    <property type="match status" value="1"/>
</dbReference>
<dbReference type="SUPFAM" id="SSF52317">
    <property type="entry name" value="Class I glutamine amidotransferase-like"/>
    <property type="match status" value="1"/>
</dbReference>
<evidence type="ECO:0000259" key="1">
    <source>
        <dbReference type="Pfam" id="PF00117"/>
    </source>
</evidence>
<dbReference type="AlphaFoldDB" id="A0A2R8BFU4"/>
<dbReference type="CDD" id="cd01741">
    <property type="entry name" value="GATase1_1"/>
    <property type="match status" value="1"/>
</dbReference>
<sequence>MKIGILQAGHFVPELQPELGDYEALYSTLLQGHGFTFETFSVVDMQFPTGPDDADGWLISGSKHGAYESHPFIDPLENLIRAIHASGKPMIGVCFGHQIIAQALGGGVEKFDGGWSVGRVEYDINGQKLALNAWHQDQVVTPPPGSRTVGRSDFCAHASLVYGDQIWTIQPHPEFESPAIEGLIRLKGDGVEEDRLAHATSQLDAANNNATMGQYMAEFFKKERA</sequence>
<name>A0A2R8BFU4_9RHOB</name>
<gene>
    <name evidence="2" type="primary">guaA_3</name>
    <name evidence="2" type="ORF">ASD8599_02682</name>
</gene>
<organism evidence="2 3">
    <name type="scientific">Ascidiaceihabitans donghaensis</name>
    <dbReference type="NCBI Taxonomy" id="1510460"/>
    <lineage>
        <taxon>Bacteria</taxon>
        <taxon>Pseudomonadati</taxon>
        <taxon>Pseudomonadota</taxon>
        <taxon>Alphaproteobacteria</taxon>
        <taxon>Rhodobacterales</taxon>
        <taxon>Paracoccaceae</taxon>
        <taxon>Ascidiaceihabitans</taxon>
    </lineage>
</organism>
<dbReference type="OrthoDB" id="7365442at2"/>
<dbReference type="EC" id="6.3.5.2" evidence="2"/>
<dbReference type="InterPro" id="IPR017926">
    <property type="entry name" value="GATASE"/>
</dbReference>
<dbReference type="Proteomes" id="UP000244880">
    <property type="component" value="Unassembled WGS sequence"/>
</dbReference>
<dbReference type="InterPro" id="IPR044992">
    <property type="entry name" value="ChyE-like"/>
</dbReference>
<reference evidence="2 3" key="1">
    <citation type="submission" date="2018-03" db="EMBL/GenBank/DDBJ databases">
        <authorList>
            <person name="Keele B.F."/>
        </authorList>
    </citation>
    <scope>NUCLEOTIDE SEQUENCE [LARGE SCALE GENOMIC DNA]</scope>
    <source>
        <strain evidence="2 3">CECT 8599</strain>
    </source>
</reference>
<evidence type="ECO:0000313" key="3">
    <source>
        <dbReference type="Proteomes" id="UP000244880"/>
    </source>
</evidence>
<keyword evidence="3" id="KW-1185">Reference proteome</keyword>
<proteinExistence type="predicted"/>
<dbReference type="RefSeq" id="WP_108828950.1">
    <property type="nucleotide sequence ID" value="NZ_OMOR01000001.1"/>
</dbReference>
<dbReference type="EMBL" id="OMOR01000001">
    <property type="protein sequence ID" value="SPH21933.1"/>
    <property type="molecule type" value="Genomic_DNA"/>
</dbReference>
<dbReference type="GO" id="GO:0005829">
    <property type="term" value="C:cytosol"/>
    <property type="evidence" value="ECO:0007669"/>
    <property type="project" value="TreeGrafter"/>
</dbReference>
<protein>
    <submittedName>
        <fullName evidence="2">GMP synthase [glutamine-hydrolyzing]</fullName>
        <ecNumber evidence="2">6.3.5.2</ecNumber>
    </submittedName>
</protein>
<evidence type="ECO:0000313" key="2">
    <source>
        <dbReference type="EMBL" id="SPH21933.1"/>
    </source>
</evidence>
<dbReference type="PANTHER" id="PTHR42695:SF5">
    <property type="entry name" value="GLUTAMINE AMIDOTRANSFERASE YLR126C-RELATED"/>
    <property type="match status" value="1"/>
</dbReference>
<dbReference type="Gene3D" id="3.40.50.880">
    <property type="match status" value="1"/>
</dbReference>
<dbReference type="PANTHER" id="PTHR42695">
    <property type="entry name" value="GLUTAMINE AMIDOTRANSFERASE YLR126C-RELATED"/>
    <property type="match status" value="1"/>
</dbReference>
<accession>A0A2R8BFU4</accession>
<keyword evidence="2" id="KW-0436">Ligase</keyword>
<feature type="domain" description="Glutamine amidotransferase" evidence="1">
    <location>
        <begin position="53"/>
        <end position="177"/>
    </location>
</feature>